<dbReference type="AlphaFoldDB" id="A0A6C1KAF0"/>
<evidence type="ECO:0000313" key="3">
    <source>
        <dbReference type="EMBL" id="TLX41110.1"/>
    </source>
</evidence>
<accession>A0A6C1KAF0</accession>
<reference evidence="3 4" key="1">
    <citation type="submission" date="2019-05" db="EMBL/GenBank/DDBJ databases">
        <authorList>
            <person name="Zhou X."/>
        </authorList>
    </citation>
    <scope>NUCLEOTIDE SEQUENCE [LARGE SCALE GENOMIC DNA]</scope>
    <source>
        <strain evidence="3 4">DSM 432</strain>
    </source>
</reference>
<gene>
    <name evidence="3" type="ORF">FBQ73_19465</name>
</gene>
<sequence length="80" mass="8604">MRHLIIAAVSALALTSTAAMAQENGQNTSRETPRAYAPATHQNSNAAKPFHVLSGQKDQQTITEQDRLFLEQGDRGLGNG</sequence>
<evidence type="ECO:0000313" key="4">
    <source>
        <dbReference type="Proteomes" id="UP000305131"/>
    </source>
</evidence>
<comment type="caution">
    <text evidence="3">The sequence shown here is derived from an EMBL/GenBank/DDBJ whole genome shotgun (WGS) entry which is preliminary data.</text>
</comment>
<proteinExistence type="predicted"/>
<organism evidence="3 4">
    <name type="scientific">Xanthobacter autotrophicus</name>
    <dbReference type="NCBI Taxonomy" id="280"/>
    <lineage>
        <taxon>Bacteria</taxon>
        <taxon>Pseudomonadati</taxon>
        <taxon>Pseudomonadota</taxon>
        <taxon>Alphaproteobacteria</taxon>
        <taxon>Hyphomicrobiales</taxon>
        <taxon>Xanthobacteraceae</taxon>
        <taxon>Xanthobacter</taxon>
    </lineage>
</organism>
<feature type="chain" id="PRO_5025590785" evidence="2">
    <location>
        <begin position="22"/>
        <end position="80"/>
    </location>
</feature>
<dbReference type="Proteomes" id="UP000305131">
    <property type="component" value="Unassembled WGS sequence"/>
</dbReference>
<name>A0A6C1KAF0_XANAU</name>
<dbReference type="EMBL" id="VAUP01000038">
    <property type="protein sequence ID" value="TLX41110.1"/>
    <property type="molecule type" value="Genomic_DNA"/>
</dbReference>
<feature type="signal peptide" evidence="2">
    <location>
        <begin position="1"/>
        <end position="21"/>
    </location>
</feature>
<dbReference type="GeneID" id="95775634"/>
<dbReference type="OrthoDB" id="8454771at2"/>
<dbReference type="RefSeq" id="WP_138401154.1">
    <property type="nucleotide sequence ID" value="NZ_JBAFVI010000003.1"/>
</dbReference>
<evidence type="ECO:0000256" key="1">
    <source>
        <dbReference type="SAM" id="MobiDB-lite"/>
    </source>
</evidence>
<protein>
    <submittedName>
        <fullName evidence="3">Uncharacterized protein</fullName>
    </submittedName>
</protein>
<evidence type="ECO:0000256" key="2">
    <source>
        <dbReference type="SAM" id="SignalP"/>
    </source>
</evidence>
<keyword evidence="2" id="KW-0732">Signal</keyword>
<feature type="region of interest" description="Disordered" evidence="1">
    <location>
        <begin position="21"/>
        <end position="47"/>
    </location>
</feature>